<dbReference type="GO" id="GO:0016791">
    <property type="term" value="F:phosphatase activity"/>
    <property type="evidence" value="ECO:0007669"/>
    <property type="project" value="TreeGrafter"/>
</dbReference>
<dbReference type="Proteomes" id="UP000199632">
    <property type="component" value="Unassembled WGS sequence"/>
</dbReference>
<evidence type="ECO:0000259" key="2">
    <source>
        <dbReference type="SMART" id="SM00331"/>
    </source>
</evidence>
<evidence type="ECO:0000313" key="4">
    <source>
        <dbReference type="Proteomes" id="UP000199632"/>
    </source>
</evidence>
<dbReference type="PANTHER" id="PTHR43156">
    <property type="entry name" value="STAGE II SPORULATION PROTEIN E-RELATED"/>
    <property type="match status" value="1"/>
</dbReference>
<organism evidence="3 4">
    <name type="scientific">Asanoa ishikariensis</name>
    <dbReference type="NCBI Taxonomy" id="137265"/>
    <lineage>
        <taxon>Bacteria</taxon>
        <taxon>Bacillati</taxon>
        <taxon>Actinomycetota</taxon>
        <taxon>Actinomycetes</taxon>
        <taxon>Micromonosporales</taxon>
        <taxon>Micromonosporaceae</taxon>
        <taxon>Asanoa</taxon>
    </lineage>
</organism>
<dbReference type="EMBL" id="FNQB01000002">
    <property type="protein sequence ID" value="SDZ33193.1"/>
    <property type="molecule type" value="Genomic_DNA"/>
</dbReference>
<dbReference type="SUPFAM" id="SSF81606">
    <property type="entry name" value="PP2C-like"/>
    <property type="match status" value="1"/>
</dbReference>
<evidence type="ECO:0000313" key="3">
    <source>
        <dbReference type="EMBL" id="SDZ33193.1"/>
    </source>
</evidence>
<name>A0A1H3S534_9ACTN</name>
<proteinExistence type="predicted"/>
<dbReference type="OrthoDB" id="3280057at2"/>
<dbReference type="SMART" id="SM00331">
    <property type="entry name" value="PP2C_SIG"/>
    <property type="match status" value="1"/>
</dbReference>
<dbReference type="AlphaFoldDB" id="A0A1H3S534"/>
<dbReference type="InterPro" id="IPR001932">
    <property type="entry name" value="PPM-type_phosphatase-like_dom"/>
</dbReference>
<dbReference type="Pfam" id="PF07228">
    <property type="entry name" value="SpoIIE"/>
    <property type="match status" value="1"/>
</dbReference>
<dbReference type="InterPro" id="IPR052016">
    <property type="entry name" value="Bact_Sigma-Reg"/>
</dbReference>
<accession>A0A1H3S534</accession>
<dbReference type="Gene3D" id="3.60.40.10">
    <property type="entry name" value="PPM-type phosphatase domain"/>
    <property type="match status" value="1"/>
</dbReference>
<dbReference type="PANTHER" id="PTHR43156:SF2">
    <property type="entry name" value="STAGE II SPORULATION PROTEIN E"/>
    <property type="match status" value="1"/>
</dbReference>
<evidence type="ECO:0000256" key="1">
    <source>
        <dbReference type="ARBA" id="ARBA00022801"/>
    </source>
</evidence>
<sequence length="403" mass="43628">MLAERLRNVAPDALVEVVDHHVRSELGGLRADVLLADYRIAGLWPVLRPDDPTQGLLAEQTVAARCYARQEHCVEDVPETPGVRLYVPLTVWGERLGILVADFPTAPADGTVRHCCAVADDLAVALRAADRDTDRYRLTRRRQRLSMAAEMQWDLLPGRCVSDHGYVLAGQLEPAYRTSGDNFDWAVNGGRLTITVVNGHGTGLAASALTSLAVNAMRNARRSGGTLVEQAELASDTVFAAHRGARPVDAMLLEYDGGTGLVRAIDTGSPKAWRVRETTVAPVVLDQQLPLGMFEETRYGVQTFDLAAGDRLFVVSDGVHDAAPGGRPTYGEQRLVKAIRSARLFPPAQAVNAVMLALRAYHGDIELEDDAVMVCLDRKYPVDGTEGTVDQIGSRRMAEAASG</sequence>
<dbReference type="InterPro" id="IPR036457">
    <property type="entry name" value="PPM-type-like_dom_sf"/>
</dbReference>
<dbReference type="RefSeq" id="WP_090796220.1">
    <property type="nucleotide sequence ID" value="NZ_BOND01000020.1"/>
</dbReference>
<reference evidence="4" key="1">
    <citation type="submission" date="2016-10" db="EMBL/GenBank/DDBJ databases">
        <authorList>
            <person name="Varghese N."/>
            <person name="Submissions S."/>
        </authorList>
    </citation>
    <scope>NUCLEOTIDE SEQUENCE [LARGE SCALE GENOMIC DNA]</scope>
    <source>
        <strain evidence="4">DSM 44718</strain>
    </source>
</reference>
<feature type="domain" description="PPM-type phosphatase" evidence="2">
    <location>
        <begin position="163"/>
        <end position="378"/>
    </location>
</feature>
<keyword evidence="1" id="KW-0378">Hydrolase</keyword>
<keyword evidence="4" id="KW-1185">Reference proteome</keyword>
<protein>
    <submittedName>
        <fullName evidence="3">Stage II sporulation protein E (SpoIIE)</fullName>
    </submittedName>
</protein>
<gene>
    <name evidence="3" type="ORF">SAMN05421684_4585</name>
</gene>
<dbReference type="STRING" id="137265.SAMN05421684_4585"/>